<name>A0A1T3NWW2_9ACTN</name>
<keyword evidence="2" id="KW-1185">Reference proteome</keyword>
<dbReference type="AlphaFoldDB" id="A0A1T3NWW2"/>
<proteinExistence type="predicted"/>
<dbReference type="EMBL" id="MWQN01000001">
    <property type="protein sequence ID" value="OPC81349.1"/>
    <property type="molecule type" value="Genomic_DNA"/>
</dbReference>
<gene>
    <name evidence="1" type="ORF">B4N89_10675</name>
</gene>
<dbReference type="SUPFAM" id="SSF55909">
    <property type="entry name" value="Pentein"/>
    <property type="match status" value="1"/>
</dbReference>
<dbReference type="Proteomes" id="UP000190037">
    <property type="component" value="Unassembled WGS sequence"/>
</dbReference>
<evidence type="ECO:0000313" key="1">
    <source>
        <dbReference type="EMBL" id="OPC81349.1"/>
    </source>
</evidence>
<evidence type="ECO:0000313" key="2">
    <source>
        <dbReference type="Proteomes" id="UP000190037"/>
    </source>
</evidence>
<organism evidence="1 2">
    <name type="scientific">Embleya scabrispora</name>
    <dbReference type="NCBI Taxonomy" id="159449"/>
    <lineage>
        <taxon>Bacteria</taxon>
        <taxon>Bacillati</taxon>
        <taxon>Actinomycetota</taxon>
        <taxon>Actinomycetes</taxon>
        <taxon>Kitasatosporales</taxon>
        <taxon>Streptomycetaceae</taxon>
        <taxon>Embleya</taxon>
    </lineage>
</organism>
<evidence type="ECO:0008006" key="3">
    <source>
        <dbReference type="Google" id="ProtNLM"/>
    </source>
</evidence>
<dbReference type="OrthoDB" id="5386290at2"/>
<dbReference type="STRING" id="159449.B4N89_10675"/>
<sequence length="268" mass="28603">MPRQRRRGFVAPRAAELRHYVMCPPVFLDETSPATAMGQWERLRAVLIGLGHRVSLVPGRPGLPGMVFASRAATVVGGRVLGARSRAVERSAETPAYLEWFAGHGFRSALEPVFAHEGENDLIPVGPRLLAAVGPLTEAAAHAEAQAFFGLPVVPLELADPRFPRLGSALAVLGEHTAAYYPGAFTPTALRRLTRVFPERIEVDEADAAALGLDAVSDGRSVVMGDTTPALAARLAERGFRTIELDMSAFAAHGASVRGCVLELRAAR</sequence>
<reference evidence="1 2" key="1">
    <citation type="submission" date="2017-03" db="EMBL/GenBank/DDBJ databases">
        <title>Draft genome sequence of Streptomyces scabrisporus NF3, endophyte isolated from Amphipterygium adstringens.</title>
        <authorList>
            <person name="Vazquez M."/>
            <person name="Ceapa C.D."/>
            <person name="Rodriguez Luna D."/>
            <person name="Sanchez Esquivel S."/>
        </authorList>
    </citation>
    <scope>NUCLEOTIDE SEQUENCE [LARGE SCALE GENOMIC DNA]</scope>
    <source>
        <strain evidence="1 2">NF3</strain>
    </source>
</reference>
<protein>
    <recommendedName>
        <fullName evidence="3">Amidinotransferase</fullName>
    </recommendedName>
</protein>
<dbReference type="Gene3D" id="3.75.10.10">
    <property type="entry name" value="L-arginine/glycine Amidinotransferase, Chain A"/>
    <property type="match status" value="1"/>
</dbReference>
<dbReference type="RefSeq" id="WP_078975649.1">
    <property type="nucleotide sequence ID" value="NZ_MWQN01000001.1"/>
</dbReference>
<accession>A0A1T3NWW2</accession>
<comment type="caution">
    <text evidence="1">The sequence shown here is derived from an EMBL/GenBank/DDBJ whole genome shotgun (WGS) entry which is preliminary data.</text>
</comment>